<protein>
    <submittedName>
        <fullName evidence="3">Uncharacterized protein</fullName>
    </submittedName>
</protein>
<feature type="region of interest" description="Disordered" evidence="2">
    <location>
        <begin position="364"/>
        <end position="414"/>
    </location>
</feature>
<evidence type="ECO:0000313" key="4">
    <source>
        <dbReference type="Proteomes" id="UP000019132"/>
    </source>
</evidence>
<reference evidence="4" key="1">
    <citation type="journal article" date="2010" name="Genome Biol.">
        <title>Genome sequence of the necrotrophic plant pathogen Pythium ultimum reveals original pathogenicity mechanisms and effector repertoire.</title>
        <authorList>
            <person name="Levesque C.A."/>
            <person name="Brouwer H."/>
            <person name="Cano L."/>
            <person name="Hamilton J.P."/>
            <person name="Holt C."/>
            <person name="Huitema E."/>
            <person name="Raffaele S."/>
            <person name="Robideau G.P."/>
            <person name="Thines M."/>
            <person name="Win J."/>
            <person name="Zerillo M.M."/>
            <person name="Beakes G.W."/>
            <person name="Boore J.L."/>
            <person name="Busam D."/>
            <person name="Dumas B."/>
            <person name="Ferriera S."/>
            <person name="Fuerstenberg S.I."/>
            <person name="Gachon C.M."/>
            <person name="Gaulin E."/>
            <person name="Govers F."/>
            <person name="Grenville-Briggs L."/>
            <person name="Horner N."/>
            <person name="Hostetler J."/>
            <person name="Jiang R.H."/>
            <person name="Johnson J."/>
            <person name="Krajaejun T."/>
            <person name="Lin H."/>
            <person name="Meijer H.J."/>
            <person name="Moore B."/>
            <person name="Morris P."/>
            <person name="Phuntmart V."/>
            <person name="Puiu D."/>
            <person name="Shetty J."/>
            <person name="Stajich J.E."/>
            <person name="Tripathy S."/>
            <person name="Wawra S."/>
            <person name="van West P."/>
            <person name="Whitty B.R."/>
            <person name="Coutinho P.M."/>
            <person name="Henrissat B."/>
            <person name="Martin F."/>
            <person name="Thomas P.D."/>
            <person name="Tyler B.M."/>
            <person name="De Vries R.P."/>
            <person name="Kamoun S."/>
            <person name="Yandell M."/>
            <person name="Tisserat N."/>
            <person name="Buell C.R."/>
        </authorList>
    </citation>
    <scope>NUCLEOTIDE SEQUENCE</scope>
    <source>
        <strain evidence="4">DAOM:BR144</strain>
    </source>
</reference>
<feature type="coiled-coil region" evidence="1">
    <location>
        <begin position="51"/>
        <end position="78"/>
    </location>
</feature>
<reference evidence="3" key="3">
    <citation type="submission" date="2015-02" db="UniProtKB">
        <authorList>
            <consortium name="EnsemblProtists"/>
        </authorList>
    </citation>
    <scope>IDENTIFICATION</scope>
    <source>
        <strain evidence="3">DAOM BR144</strain>
    </source>
</reference>
<dbReference type="OMA" id="ECFDYVT"/>
<feature type="compositionally biased region" description="Basic and acidic residues" evidence="2">
    <location>
        <begin position="381"/>
        <end position="390"/>
    </location>
</feature>
<dbReference type="VEuPathDB" id="FungiDB:PYU1_G014634"/>
<dbReference type="InParanoid" id="K3XBR6"/>
<feature type="region of interest" description="Disordered" evidence="2">
    <location>
        <begin position="82"/>
        <end position="107"/>
    </location>
</feature>
<evidence type="ECO:0000256" key="2">
    <source>
        <dbReference type="SAM" id="MobiDB-lite"/>
    </source>
</evidence>
<organism evidence="3 4">
    <name type="scientific">Globisporangium ultimum (strain ATCC 200006 / CBS 805.95 / DAOM BR144)</name>
    <name type="common">Pythium ultimum</name>
    <dbReference type="NCBI Taxonomy" id="431595"/>
    <lineage>
        <taxon>Eukaryota</taxon>
        <taxon>Sar</taxon>
        <taxon>Stramenopiles</taxon>
        <taxon>Oomycota</taxon>
        <taxon>Peronosporomycetes</taxon>
        <taxon>Pythiales</taxon>
        <taxon>Pythiaceae</taxon>
        <taxon>Globisporangium</taxon>
    </lineage>
</organism>
<feature type="compositionally biased region" description="Basic residues" evidence="2">
    <location>
        <begin position="391"/>
        <end position="411"/>
    </location>
</feature>
<name>K3XBR6_GLOUD</name>
<keyword evidence="1" id="KW-0175">Coiled coil</keyword>
<dbReference type="eggNOG" id="ENOG502S99X">
    <property type="taxonomic scope" value="Eukaryota"/>
</dbReference>
<reference evidence="4" key="2">
    <citation type="submission" date="2010-04" db="EMBL/GenBank/DDBJ databases">
        <authorList>
            <person name="Buell R."/>
            <person name="Hamilton J."/>
            <person name="Hostetler J."/>
        </authorList>
    </citation>
    <scope>NUCLEOTIDE SEQUENCE [LARGE SCALE GENOMIC DNA]</scope>
    <source>
        <strain evidence="4">DAOM:BR144</strain>
    </source>
</reference>
<feature type="region of interest" description="Disordered" evidence="2">
    <location>
        <begin position="1"/>
        <end position="20"/>
    </location>
</feature>
<accession>K3XBR6</accession>
<feature type="region of interest" description="Disordered" evidence="2">
    <location>
        <begin position="238"/>
        <end position="258"/>
    </location>
</feature>
<dbReference type="Proteomes" id="UP000019132">
    <property type="component" value="Unassembled WGS sequence"/>
</dbReference>
<dbReference type="EnsemblProtists" id="PYU1_T014665">
    <property type="protein sequence ID" value="PYU1_T014665"/>
    <property type="gene ID" value="PYU1_G014634"/>
</dbReference>
<evidence type="ECO:0000256" key="1">
    <source>
        <dbReference type="SAM" id="Coils"/>
    </source>
</evidence>
<dbReference type="EMBL" id="GL376587">
    <property type="status" value="NOT_ANNOTATED_CDS"/>
    <property type="molecule type" value="Genomic_DNA"/>
</dbReference>
<dbReference type="AlphaFoldDB" id="K3XBR6"/>
<evidence type="ECO:0000313" key="3">
    <source>
        <dbReference type="EnsemblProtists" id="PYU1_T014665"/>
    </source>
</evidence>
<keyword evidence="4" id="KW-1185">Reference proteome</keyword>
<proteinExistence type="predicted"/>
<dbReference type="HOGENOM" id="CLU_010684_0_0_1"/>
<sequence length="768" mass="87703">MYSNFDDLQQQWTREQQTQHHDLSSSSNRFLFYFEHGQHWFHALAEQQHAIESLKFTTAALKAECQRLREQLLHAQEQDLQLHKTNSSNNPNKGSGPWNPVGLKPPSPVAPPQFPQLRNLLYVGNMGKLDFQASDYDFWPCCEEILLVFQSLPPQDALRMLTTLLEKASGMTLPELGETYAIAVDLLDEKERRTFLREYLQFISSQELQDALIERDECNDEKRWQMLVDELKDRLGLAPEGEDKNEDGDDPIGSAACGKVEGDRASKRLTRFHSNEAKIGAKVHEIMELLEDLAAEVSLLEDDHGLSGVLSQDLRKKLRAYENPVKRVEKAHELMMRANLGNHHFHNSMPVAPASCDCHCGKHQPVHEDDEKEDAPWEVLTVDRDSDNDSKKRKTSRKSFSRRPGSAKRKNAVNLGSRLSTRNSTTGLKIFPLSEACHLLSAILHLQFARDVTAEATSGSSRMRENAMNDDRWNFLRHTTTTASNQRVVPFKTLAKDYLVRRYGIKSIAAMHTLQLERSLVNYAAIDKHTRCELFAWFFGADKLRRPSKDFAFAFFQRFIKIVIRLFTTKKPHVVGPPLSFATMISVWTEYIGDGETLASLNNGDLVRYLAPTHAVDACNLAFPMKMKETSEYTAFLERFYRLGLDRDQVELESFLKNTMELWYSVFERMRLEILSHFDALDAETEGGAGTEKTVNFYDFDAFSRCLVRNGLELTGGERLELFDLLSLDFANDENEDGDNESGSDSVVTKKKLLHFILEAKYLRIATT</sequence>
<feature type="compositionally biased region" description="Low complexity" evidence="2">
    <location>
        <begin position="86"/>
        <end position="100"/>
    </location>
</feature>